<dbReference type="InterPro" id="IPR017853">
    <property type="entry name" value="GH"/>
</dbReference>
<dbReference type="eggNOG" id="COG0457">
    <property type="taxonomic scope" value="Bacteria"/>
</dbReference>
<gene>
    <name evidence="1" type="ORF">A361_23330</name>
</gene>
<dbReference type="SUPFAM" id="SSF51445">
    <property type="entry name" value="(Trans)glycosidases"/>
    <property type="match status" value="1"/>
</dbReference>
<evidence type="ECO:0000313" key="2">
    <source>
        <dbReference type="Proteomes" id="UP000077856"/>
    </source>
</evidence>
<accession>A0A160MHH7</accession>
<dbReference type="Proteomes" id="UP000077856">
    <property type="component" value="Chromosome"/>
</dbReference>
<dbReference type="EMBL" id="CP015506">
    <property type="protein sequence ID" value="AND42836.1"/>
    <property type="molecule type" value="Genomic_DNA"/>
</dbReference>
<evidence type="ECO:0000313" key="1">
    <source>
        <dbReference type="EMBL" id="AND42836.1"/>
    </source>
</evidence>
<dbReference type="AlphaFoldDB" id="A0A160MHH7"/>
<name>A0A160MHH7_9BACI</name>
<evidence type="ECO:0008006" key="3">
    <source>
        <dbReference type="Google" id="ProtNLM"/>
    </source>
</evidence>
<dbReference type="Gene3D" id="3.20.20.80">
    <property type="entry name" value="Glycosidases"/>
    <property type="match status" value="2"/>
</dbReference>
<sequence>MKRFYIAGVFLLILCLLPIIWWQLESHKNVKIAILDKTVPSESYREHQGLTWVLNYLKYGNDKGKAIHASEDYFGFRPKEDKRSYKVKNFPSHYLDYDIIYAADTYGVYEDDLPWLDKKRKGARTGQIYGGLEESEWKSILERLNQKEKSLFIAEFNTFASPTKKAVRESVTEYLGLDWGGWTGRYFEELDPDKNEEIPKWILDEYRDAWKYSGAGFILVNDIDYKVIVLEKDKHINEGGIKLSFTDNGTKLFGLKDSPEYKYWFDIVTPKGTAEVLANYQWNLTNEGKALLEENRIPSQFAAVLANKSGSALSYYFAGDFNDIERVPSFYGMKWLDAAYQFGHKYSDEAFYWSAYVPMMKNILSHFPDSNEIEKSKPDSLQYNARVNKDAFEVNKNGKWIEIPIKGVNLGMGKPGHFPGEAAITEEEYYRWFEMIGEMNANSIRVYTLHPPGFYRALKRYNEEHKEKLYIFHGVWMNEEKLEESMDAYEEDNLRDFEKEMKKIVDVVHGNKIVDQEPGHASGAYQADVSEFVIGWLIGIEWNPYMVENTNKIHKGMRDFKGEYFQTKDAEPFEAWIAQQMETIVQYEKDKYNWIRPLSFTNWVTTDILDHPAEPNDQEDLVSVNPNVIYTKDDMKKTEQFASYHIYPYYPDFFNYEESYQSYRDHRGENNSYAAYLNELHQVHRLPILVAEFGVPASRGLTHENPFGWNQGFLSEKQQGEIVSRLYEDIMAEELLGGMIFTWQDEWFKRTWNTMDYDNPDRRPFWSNAQTNEQQFGLLSFDRNKIRVDGNTEEWEDEPLYKGNKIKELYADHDERYFYLRMELDAESKGYPMILLDIIPNQGNHFINGRDLPGFSNGVDFIVNLNENESRIMVDDYYNLFNFQYGHQLEMIQPKPPLPAKNSGNFSRIEYVLSRELFIPSQNRKIDFKSYETGKLQAGNGNPEAKEYDSLADYTIAEDGTIEMRIPWLLLQAKDPSQKEFMADVYSEGLEGSVKIDQIYVGGLYFDEQHNLIDSVPEITNGNLEKMKEYKWEAWDMPLSEERLKQSYYLIKTLYGNYK</sequence>
<dbReference type="STRING" id="1196031.A361_23330"/>
<organism evidence="1 2">
    <name type="scientific">Cytobacillus oceanisediminis 2691</name>
    <dbReference type="NCBI Taxonomy" id="1196031"/>
    <lineage>
        <taxon>Bacteria</taxon>
        <taxon>Bacillati</taxon>
        <taxon>Bacillota</taxon>
        <taxon>Bacilli</taxon>
        <taxon>Bacillales</taxon>
        <taxon>Bacillaceae</taxon>
        <taxon>Cytobacillus</taxon>
    </lineage>
</organism>
<reference evidence="1 2" key="1">
    <citation type="submission" date="2016-04" db="EMBL/GenBank/DDBJ databases">
        <title>Complete genome sequence of Bacillus oceanisediminis strain 2691.</title>
        <authorList>
            <person name="Jeong H."/>
            <person name="Kim H.J."/>
            <person name="Lee D.-W."/>
        </authorList>
    </citation>
    <scope>NUCLEOTIDE SEQUENCE [LARGE SCALE GENOMIC DNA]</scope>
    <source>
        <strain evidence="1 2">2691</strain>
    </source>
</reference>
<dbReference type="KEGG" id="bon:A361_23330"/>
<proteinExistence type="predicted"/>
<protein>
    <recommendedName>
        <fullName evidence="3">Family 2 glycosyl transferase</fullName>
    </recommendedName>
</protein>